<gene>
    <name evidence="1" type="ORF">H2198_001124</name>
</gene>
<sequence length="324" mass="35130">MQNFNHDTTGLEVVQNFSNDVAGKIIAITGPSIKSLGAEAAYSLAQSPKAPSHIILLGRNLEKVQPVIDRISTLNASVKTTFVKVDLSSIASVRECASQIKAFTPKIDILINSAGIMAVENYTLSPDGFELQLAACHIGHFLLTVLLTSELLASSAPRVVTLTSTGYEGSAFRFDDYNFSEGKTYHQWLAYAQAKTANMLFTLELAKRVPQITALVVHPGVVLESGILQNTSMEELMKAFEITKAAAEAQGEVFVVEAPKTLQQGCSTTLTAALVPELSKQSGAFLRDCQVVPSEKVKEWARDEEAARKLWELSEGWVGEKLAL</sequence>
<comment type="caution">
    <text evidence="1">The sequence shown here is derived from an EMBL/GenBank/DDBJ whole genome shotgun (WGS) entry which is preliminary data.</text>
</comment>
<protein>
    <submittedName>
        <fullName evidence="1">Uncharacterized protein</fullName>
    </submittedName>
</protein>
<accession>A0ACC3AHV4</accession>
<organism evidence="1 2">
    <name type="scientific">Neophaeococcomyces mojaviensis</name>
    <dbReference type="NCBI Taxonomy" id="3383035"/>
    <lineage>
        <taxon>Eukaryota</taxon>
        <taxon>Fungi</taxon>
        <taxon>Dikarya</taxon>
        <taxon>Ascomycota</taxon>
        <taxon>Pezizomycotina</taxon>
        <taxon>Eurotiomycetes</taxon>
        <taxon>Chaetothyriomycetidae</taxon>
        <taxon>Chaetothyriales</taxon>
        <taxon>Chaetothyriales incertae sedis</taxon>
        <taxon>Neophaeococcomyces</taxon>
    </lineage>
</organism>
<name>A0ACC3AHV4_9EURO</name>
<keyword evidence="2" id="KW-1185">Reference proteome</keyword>
<reference evidence="1" key="1">
    <citation type="submission" date="2022-10" db="EMBL/GenBank/DDBJ databases">
        <title>Culturing micro-colonial fungi from biological soil crusts in the Mojave desert and describing Neophaeococcomyces mojavensis, and introducing the new genera and species Taxawa tesnikishii.</title>
        <authorList>
            <person name="Kurbessoian T."/>
            <person name="Stajich J.E."/>
        </authorList>
    </citation>
    <scope>NUCLEOTIDE SEQUENCE</scope>
    <source>
        <strain evidence="1">JES_112</strain>
    </source>
</reference>
<proteinExistence type="predicted"/>
<dbReference type="Proteomes" id="UP001172386">
    <property type="component" value="Unassembled WGS sequence"/>
</dbReference>
<evidence type="ECO:0000313" key="2">
    <source>
        <dbReference type="Proteomes" id="UP001172386"/>
    </source>
</evidence>
<evidence type="ECO:0000313" key="1">
    <source>
        <dbReference type="EMBL" id="KAJ9662896.1"/>
    </source>
</evidence>
<dbReference type="EMBL" id="JAPDRQ010000012">
    <property type="protein sequence ID" value="KAJ9662896.1"/>
    <property type="molecule type" value="Genomic_DNA"/>
</dbReference>